<dbReference type="RefSeq" id="WP_034627853.1">
    <property type="nucleotide sequence ID" value="NZ_AXNT01000037.1"/>
</dbReference>
<dbReference type="STRING" id="1408250.Q760_11585"/>
<reference evidence="2 3" key="1">
    <citation type="submission" date="2013-10" db="EMBL/GenBank/DDBJ databases">
        <authorList>
            <person name="Wang G."/>
            <person name="Zhuang W."/>
        </authorList>
    </citation>
    <scope>NUCLEOTIDE SEQUENCE [LARGE SCALE GENOMIC DNA]</scope>
    <source>
        <strain evidence="2 3">DSM 20118</strain>
    </source>
</reference>
<dbReference type="GO" id="GO:0003743">
    <property type="term" value="F:translation initiation factor activity"/>
    <property type="evidence" value="ECO:0007669"/>
    <property type="project" value="UniProtKB-KW"/>
</dbReference>
<keyword evidence="3" id="KW-1185">Reference proteome</keyword>
<organism evidence="2 3">
    <name type="scientific">Cellulomonas cellasea DSM 20118</name>
    <dbReference type="NCBI Taxonomy" id="1408250"/>
    <lineage>
        <taxon>Bacteria</taxon>
        <taxon>Bacillati</taxon>
        <taxon>Actinomycetota</taxon>
        <taxon>Actinomycetes</taxon>
        <taxon>Micrococcales</taxon>
        <taxon>Cellulomonadaceae</taxon>
        <taxon>Cellulomonas</taxon>
    </lineage>
</organism>
<sequence length="59" mass="6497">MTSGHESEAATRLAEASRVARAELDKQGTPDYDPRAHERAVEFERKAADALRAQRQGTS</sequence>
<comment type="caution">
    <text evidence="2">The sequence shown here is derived from an EMBL/GenBank/DDBJ whole genome shotgun (WGS) entry which is preliminary data.</text>
</comment>
<dbReference type="OrthoDB" id="4829688at2"/>
<name>A0A0A0BBK5_9CELL</name>
<protein>
    <submittedName>
        <fullName evidence="2">Translation initiation factor 2</fullName>
    </submittedName>
</protein>
<keyword evidence="2" id="KW-0396">Initiation factor</keyword>
<evidence type="ECO:0000313" key="3">
    <source>
        <dbReference type="Proteomes" id="UP000029833"/>
    </source>
</evidence>
<dbReference type="EMBL" id="AXNT01000037">
    <property type="protein sequence ID" value="KGM02721.1"/>
    <property type="molecule type" value="Genomic_DNA"/>
</dbReference>
<feature type="region of interest" description="Disordered" evidence="1">
    <location>
        <begin position="1"/>
        <end position="36"/>
    </location>
</feature>
<gene>
    <name evidence="2" type="ORF">Q760_11585</name>
</gene>
<keyword evidence="2" id="KW-0648">Protein biosynthesis</keyword>
<evidence type="ECO:0000256" key="1">
    <source>
        <dbReference type="SAM" id="MobiDB-lite"/>
    </source>
</evidence>
<dbReference type="Proteomes" id="UP000029833">
    <property type="component" value="Unassembled WGS sequence"/>
</dbReference>
<dbReference type="AlphaFoldDB" id="A0A0A0BBK5"/>
<proteinExistence type="predicted"/>
<accession>A0A0A0BBK5</accession>
<evidence type="ECO:0000313" key="2">
    <source>
        <dbReference type="EMBL" id="KGM02721.1"/>
    </source>
</evidence>
<feature type="compositionally biased region" description="Basic and acidic residues" evidence="1">
    <location>
        <begin position="18"/>
        <end position="36"/>
    </location>
</feature>